<name>A0AAV2YHN5_9STRA</name>
<protein>
    <submittedName>
        <fullName evidence="1">Uncharacterized protein</fullName>
    </submittedName>
</protein>
<evidence type="ECO:0000313" key="1">
    <source>
        <dbReference type="EMBL" id="DAZ94507.1"/>
    </source>
</evidence>
<reference evidence="1" key="1">
    <citation type="submission" date="2022-11" db="EMBL/GenBank/DDBJ databases">
        <authorList>
            <person name="Morgan W.R."/>
            <person name="Tartar A."/>
        </authorList>
    </citation>
    <scope>NUCLEOTIDE SEQUENCE</scope>
    <source>
        <strain evidence="1">ARSEF 373</strain>
    </source>
</reference>
<reference evidence="1" key="2">
    <citation type="journal article" date="2023" name="Microbiol Resour">
        <title>Decontamination and Annotation of the Draft Genome Sequence of the Oomycete Lagenidium giganteum ARSEF 373.</title>
        <authorList>
            <person name="Morgan W.R."/>
            <person name="Tartar A."/>
        </authorList>
    </citation>
    <scope>NUCLEOTIDE SEQUENCE</scope>
    <source>
        <strain evidence="1">ARSEF 373</strain>
    </source>
</reference>
<keyword evidence="2" id="KW-1185">Reference proteome</keyword>
<evidence type="ECO:0000313" key="2">
    <source>
        <dbReference type="Proteomes" id="UP001146120"/>
    </source>
</evidence>
<comment type="caution">
    <text evidence="1">The sequence shown here is derived from an EMBL/GenBank/DDBJ whole genome shotgun (WGS) entry which is preliminary data.</text>
</comment>
<organism evidence="1 2">
    <name type="scientific">Lagenidium giganteum</name>
    <dbReference type="NCBI Taxonomy" id="4803"/>
    <lineage>
        <taxon>Eukaryota</taxon>
        <taxon>Sar</taxon>
        <taxon>Stramenopiles</taxon>
        <taxon>Oomycota</taxon>
        <taxon>Peronosporomycetes</taxon>
        <taxon>Pythiales</taxon>
        <taxon>Pythiaceae</taxon>
    </lineage>
</organism>
<dbReference type="AlphaFoldDB" id="A0AAV2YHN5"/>
<dbReference type="EMBL" id="DAKRPA010000247">
    <property type="protein sequence ID" value="DAZ94507.1"/>
    <property type="molecule type" value="Genomic_DNA"/>
</dbReference>
<dbReference type="Proteomes" id="UP001146120">
    <property type="component" value="Unassembled WGS sequence"/>
</dbReference>
<sequence length="178" mass="20135">MSNGGGSNILRGGKRTYDCKTLIGNFVEEAYRPNAITASWPGNDNYETSTRHQMLNGVNMRTREFGTGLKKSDDPRFDYNQLVNADRTRGSNTCVSIGHSAHNNSSKATEFAAPREMKGRRMPPDELDKHRARWSNENEQLKQLRYVTESSATQDYFIKESFRKELFRTTSPSASALS</sequence>
<gene>
    <name evidence="1" type="ORF">N0F65_011860</name>
</gene>
<proteinExistence type="predicted"/>
<accession>A0AAV2YHN5</accession>